<keyword evidence="1" id="KW-0732">Signal</keyword>
<name>A0A6G9Y466_NOCBR</name>
<evidence type="ECO:0000256" key="1">
    <source>
        <dbReference type="SAM" id="SignalP"/>
    </source>
</evidence>
<feature type="chain" id="PRO_5026080528" description="SH3 domain-containing protein" evidence="1">
    <location>
        <begin position="19"/>
        <end position="109"/>
    </location>
</feature>
<dbReference type="Proteomes" id="UP000501705">
    <property type="component" value="Chromosome"/>
</dbReference>
<sequence>MAAVAAGATLCLTGVASAEPNGDPAKYFDVTAEFVPANTPEALGAAAAGKGVIMSPYGTARTIACRGTSTADLYDCLQEDDFGWITLSKVDVPGVGPTWTYLGQAAEGA</sequence>
<gene>
    <name evidence="2" type="ORF">F5X71_32910</name>
</gene>
<evidence type="ECO:0008006" key="4">
    <source>
        <dbReference type="Google" id="ProtNLM"/>
    </source>
</evidence>
<protein>
    <recommendedName>
        <fullName evidence="4">SH3 domain-containing protein</fullName>
    </recommendedName>
</protein>
<proteinExistence type="predicted"/>
<organism evidence="2 3">
    <name type="scientific">Nocardia brasiliensis</name>
    <dbReference type="NCBI Taxonomy" id="37326"/>
    <lineage>
        <taxon>Bacteria</taxon>
        <taxon>Bacillati</taxon>
        <taxon>Actinomycetota</taxon>
        <taxon>Actinomycetes</taxon>
        <taxon>Mycobacteriales</taxon>
        <taxon>Nocardiaceae</taxon>
        <taxon>Nocardia</taxon>
    </lineage>
</organism>
<accession>A0A6G9Y466</accession>
<dbReference type="AlphaFoldDB" id="A0A6G9Y466"/>
<dbReference type="EMBL" id="CP046171">
    <property type="protein sequence ID" value="QIS07863.1"/>
    <property type="molecule type" value="Genomic_DNA"/>
</dbReference>
<evidence type="ECO:0000313" key="3">
    <source>
        <dbReference type="Proteomes" id="UP000501705"/>
    </source>
</evidence>
<evidence type="ECO:0000313" key="2">
    <source>
        <dbReference type="EMBL" id="QIS07863.1"/>
    </source>
</evidence>
<reference evidence="2 3" key="1">
    <citation type="journal article" date="2019" name="ACS Chem. Biol.">
        <title>Identification and Mobilization of a Cryptic Antibiotic Biosynthesis Gene Locus from a Human-Pathogenic Nocardia Isolate.</title>
        <authorList>
            <person name="Herisse M."/>
            <person name="Ishida K."/>
            <person name="Porter J.L."/>
            <person name="Howden B."/>
            <person name="Hertweck C."/>
            <person name="Stinear T.P."/>
            <person name="Pidot S.J."/>
        </authorList>
    </citation>
    <scope>NUCLEOTIDE SEQUENCE [LARGE SCALE GENOMIC DNA]</scope>
    <source>
        <strain evidence="2 3">AUSMDU00024985</strain>
    </source>
</reference>
<feature type="signal peptide" evidence="1">
    <location>
        <begin position="1"/>
        <end position="18"/>
    </location>
</feature>